<feature type="region of interest" description="Disordered" evidence="1">
    <location>
        <begin position="43"/>
        <end position="101"/>
    </location>
</feature>
<organism evidence="2 3">
    <name type="scientific">Verticillium longisporum</name>
    <name type="common">Verticillium dahliae var. longisporum</name>
    <dbReference type="NCBI Taxonomy" id="100787"/>
    <lineage>
        <taxon>Eukaryota</taxon>
        <taxon>Fungi</taxon>
        <taxon>Dikarya</taxon>
        <taxon>Ascomycota</taxon>
        <taxon>Pezizomycotina</taxon>
        <taxon>Sordariomycetes</taxon>
        <taxon>Hypocreomycetidae</taxon>
        <taxon>Glomerellales</taxon>
        <taxon>Plectosphaerellaceae</taxon>
        <taxon>Verticillium</taxon>
    </lineage>
</organism>
<dbReference type="AlphaFoldDB" id="A0A0G4KEB7"/>
<dbReference type="Proteomes" id="UP000045706">
    <property type="component" value="Unassembled WGS sequence"/>
</dbReference>
<gene>
    <name evidence="2" type="ORF">BN1723_000042</name>
</gene>
<feature type="compositionally biased region" description="Basic residues" evidence="1">
    <location>
        <begin position="92"/>
        <end position="101"/>
    </location>
</feature>
<reference evidence="3" key="1">
    <citation type="submission" date="2015-05" db="EMBL/GenBank/DDBJ databases">
        <authorList>
            <person name="Fogelqvist Johan"/>
        </authorList>
    </citation>
    <scope>NUCLEOTIDE SEQUENCE [LARGE SCALE GENOMIC DNA]</scope>
</reference>
<proteinExistence type="predicted"/>
<evidence type="ECO:0000313" key="3">
    <source>
        <dbReference type="Proteomes" id="UP000045706"/>
    </source>
</evidence>
<evidence type="ECO:0000313" key="2">
    <source>
        <dbReference type="EMBL" id="CRJ85928.1"/>
    </source>
</evidence>
<evidence type="ECO:0000256" key="1">
    <source>
        <dbReference type="SAM" id="MobiDB-lite"/>
    </source>
</evidence>
<sequence length="101" mass="11628">MGEASGCRGVDPHWLADLGGVFYSVKEKGYSMRDKRITETEFNRKMEIETQMDDDRRRQQEQIAAEQERDSRKKTPSGPVKKVVTQGAVKKPVIKRKGRNF</sequence>
<name>A0A0G4KEB7_VERLO</name>
<dbReference type="EMBL" id="CVQI01000001">
    <property type="protein sequence ID" value="CRJ85928.1"/>
    <property type="molecule type" value="Genomic_DNA"/>
</dbReference>
<protein>
    <submittedName>
        <fullName evidence="2">Uncharacterized protein</fullName>
    </submittedName>
</protein>
<accession>A0A0G4KEB7</accession>
<feature type="compositionally biased region" description="Basic and acidic residues" evidence="1">
    <location>
        <begin position="43"/>
        <end position="73"/>
    </location>
</feature>